<sequence length="85" mass="9832">MPLQKRVLLFACDKCKVVLKKIPTMVLLMEKVKQQLANMRNMDQPTFPKQISKYSEVVKKNTEKVVVIKPKDKKQDSSVTQKAIE</sequence>
<evidence type="ECO:0000313" key="2">
    <source>
        <dbReference type="Proteomes" id="UP001152888"/>
    </source>
</evidence>
<proteinExistence type="predicted"/>
<accession>A0A9P0KFJ1</accession>
<name>A0A9P0KFJ1_ACAOB</name>
<dbReference type="EMBL" id="CAKOFQ010006824">
    <property type="protein sequence ID" value="CAH1974404.1"/>
    <property type="molecule type" value="Genomic_DNA"/>
</dbReference>
<dbReference type="AlphaFoldDB" id="A0A9P0KFJ1"/>
<comment type="caution">
    <text evidence="1">The sequence shown here is derived from an EMBL/GenBank/DDBJ whole genome shotgun (WGS) entry which is preliminary data.</text>
</comment>
<organism evidence="1 2">
    <name type="scientific">Acanthoscelides obtectus</name>
    <name type="common">Bean weevil</name>
    <name type="synonym">Bruchus obtectus</name>
    <dbReference type="NCBI Taxonomy" id="200917"/>
    <lineage>
        <taxon>Eukaryota</taxon>
        <taxon>Metazoa</taxon>
        <taxon>Ecdysozoa</taxon>
        <taxon>Arthropoda</taxon>
        <taxon>Hexapoda</taxon>
        <taxon>Insecta</taxon>
        <taxon>Pterygota</taxon>
        <taxon>Neoptera</taxon>
        <taxon>Endopterygota</taxon>
        <taxon>Coleoptera</taxon>
        <taxon>Polyphaga</taxon>
        <taxon>Cucujiformia</taxon>
        <taxon>Chrysomeloidea</taxon>
        <taxon>Chrysomelidae</taxon>
        <taxon>Bruchinae</taxon>
        <taxon>Bruchini</taxon>
        <taxon>Acanthoscelides</taxon>
    </lineage>
</organism>
<gene>
    <name evidence="1" type="ORF">ACAOBT_LOCUS11071</name>
</gene>
<reference evidence="1" key="1">
    <citation type="submission" date="2022-03" db="EMBL/GenBank/DDBJ databases">
        <authorList>
            <person name="Sayadi A."/>
        </authorList>
    </citation>
    <scope>NUCLEOTIDE SEQUENCE</scope>
</reference>
<protein>
    <submittedName>
        <fullName evidence="1">Uncharacterized protein</fullName>
    </submittedName>
</protein>
<dbReference type="Proteomes" id="UP001152888">
    <property type="component" value="Unassembled WGS sequence"/>
</dbReference>
<keyword evidence="2" id="KW-1185">Reference proteome</keyword>
<evidence type="ECO:0000313" key="1">
    <source>
        <dbReference type="EMBL" id="CAH1974404.1"/>
    </source>
</evidence>